<evidence type="ECO:0000256" key="1">
    <source>
        <dbReference type="ARBA" id="ARBA00023125"/>
    </source>
</evidence>
<dbReference type="InterPro" id="IPR000424">
    <property type="entry name" value="Primosome_PriB/ssb"/>
</dbReference>
<evidence type="ECO:0000256" key="3">
    <source>
        <dbReference type="RuleBase" id="RU000524"/>
    </source>
</evidence>
<dbReference type="InterPro" id="IPR011344">
    <property type="entry name" value="ssDNA-bd"/>
</dbReference>
<proteinExistence type="predicted"/>
<dbReference type="InterPro" id="IPR012340">
    <property type="entry name" value="NA-bd_OB-fold"/>
</dbReference>
<dbReference type="GO" id="GO:0006260">
    <property type="term" value="P:DNA replication"/>
    <property type="evidence" value="ECO:0007669"/>
    <property type="project" value="InterPro"/>
</dbReference>
<dbReference type="GO" id="GO:0009295">
    <property type="term" value="C:nucleoid"/>
    <property type="evidence" value="ECO:0007669"/>
    <property type="project" value="TreeGrafter"/>
</dbReference>
<dbReference type="RefSeq" id="WP_183640639.1">
    <property type="nucleotide sequence ID" value="NZ_JACHBL010000001.1"/>
</dbReference>
<dbReference type="SUPFAM" id="SSF50249">
    <property type="entry name" value="Nucleic acid-binding proteins"/>
    <property type="match status" value="1"/>
</dbReference>
<sequence length="173" mass="19162">MSEVMTVRGFVATDPRLKKLENGTDATDFRLACSERWFDREKNEWVDGQTNWFSVTAYRELAKNSVSSIKKGEKVIVVGRLKVRTFTREDSTVGAYVGLEAQSIGHDLTWASSAVIHKSYPPKSSNDTTQASSPESAGAAEEGNSITAEEELCADADQQFEAEDTDDRELAMR</sequence>
<evidence type="ECO:0000256" key="4">
    <source>
        <dbReference type="SAM" id="MobiDB-lite"/>
    </source>
</evidence>
<gene>
    <name evidence="5" type="ORF">BKA12_000662</name>
</gene>
<keyword evidence="1 2" id="KW-0238">DNA-binding</keyword>
<comment type="caution">
    <text evidence="5">The sequence shown here is derived from an EMBL/GenBank/DDBJ whole genome shotgun (WGS) entry which is preliminary data.</text>
</comment>
<keyword evidence="6" id="KW-1185">Reference proteome</keyword>
<reference evidence="5 6" key="1">
    <citation type="submission" date="2020-08" db="EMBL/GenBank/DDBJ databases">
        <title>Sequencing the genomes of 1000 actinobacteria strains.</title>
        <authorList>
            <person name="Klenk H.-P."/>
        </authorList>
    </citation>
    <scope>NUCLEOTIDE SEQUENCE [LARGE SCALE GENOMIC DNA]</scope>
    <source>
        <strain evidence="5 6">DSM 23694</strain>
    </source>
</reference>
<dbReference type="EMBL" id="JACHBL010000001">
    <property type="protein sequence ID" value="MBB5597582.1"/>
    <property type="molecule type" value="Genomic_DNA"/>
</dbReference>
<evidence type="ECO:0000313" key="5">
    <source>
        <dbReference type="EMBL" id="MBB5597582.1"/>
    </source>
</evidence>
<feature type="compositionally biased region" description="Acidic residues" evidence="4">
    <location>
        <begin position="148"/>
        <end position="167"/>
    </location>
</feature>
<evidence type="ECO:0000313" key="6">
    <source>
        <dbReference type="Proteomes" id="UP000523863"/>
    </source>
</evidence>
<name>A0A7W8YA27_9MICC</name>
<accession>A0A7W8YA27</accession>
<dbReference type="PANTHER" id="PTHR10302:SF0">
    <property type="entry name" value="SINGLE-STRANDED DNA-BINDING PROTEIN, MITOCHONDRIAL"/>
    <property type="match status" value="1"/>
</dbReference>
<dbReference type="CDD" id="cd04496">
    <property type="entry name" value="SSB_OBF"/>
    <property type="match status" value="1"/>
</dbReference>
<dbReference type="AlphaFoldDB" id="A0A7W8YA27"/>
<dbReference type="GO" id="GO:0003697">
    <property type="term" value="F:single-stranded DNA binding"/>
    <property type="evidence" value="ECO:0007669"/>
    <property type="project" value="InterPro"/>
</dbReference>
<feature type="region of interest" description="Disordered" evidence="4">
    <location>
        <begin position="121"/>
        <end position="173"/>
    </location>
</feature>
<organism evidence="5 6">
    <name type="scientific">Neomicrococcus lactis</name>
    <dbReference type="NCBI Taxonomy" id="732241"/>
    <lineage>
        <taxon>Bacteria</taxon>
        <taxon>Bacillati</taxon>
        <taxon>Actinomycetota</taxon>
        <taxon>Actinomycetes</taxon>
        <taxon>Micrococcales</taxon>
        <taxon>Micrococcaceae</taxon>
        <taxon>Neomicrococcus</taxon>
    </lineage>
</organism>
<dbReference type="NCBIfam" id="TIGR00621">
    <property type="entry name" value="ssb"/>
    <property type="match status" value="1"/>
</dbReference>
<protein>
    <recommendedName>
        <fullName evidence="3">Single-stranded DNA-binding protein</fullName>
    </recommendedName>
</protein>
<dbReference type="PROSITE" id="PS50935">
    <property type="entry name" value="SSB"/>
    <property type="match status" value="1"/>
</dbReference>
<dbReference type="Gene3D" id="2.40.50.140">
    <property type="entry name" value="Nucleic acid-binding proteins"/>
    <property type="match status" value="1"/>
</dbReference>
<evidence type="ECO:0000256" key="2">
    <source>
        <dbReference type="PROSITE-ProRule" id="PRU00252"/>
    </source>
</evidence>
<dbReference type="Pfam" id="PF00436">
    <property type="entry name" value="SSB"/>
    <property type="match status" value="1"/>
</dbReference>
<dbReference type="PANTHER" id="PTHR10302">
    <property type="entry name" value="SINGLE-STRANDED DNA-BINDING PROTEIN"/>
    <property type="match status" value="1"/>
</dbReference>
<feature type="compositionally biased region" description="Low complexity" evidence="4">
    <location>
        <begin position="131"/>
        <end position="145"/>
    </location>
</feature>
<dbReference type="Proteomes" id="UP000523863">
    <property type="component" value="Unassembled WGS sequence"/>
</dbReference>